<dbReference type="RefSeq" id="XP_006819601.1">
    <property type="nucleotide sequence ID" value="XM_006819538.1"/>
</dbReference>
<dbReference type="PANTHER" id="PTHR24379:SF121">
    <property type="entry name" value="C2H2-TYPE DOMAIN-CONTAINING PROTEIN"/>
    <property type="match status" value="1"/>
</dbReference>
<dbReference type="InterPro" id="IPR036236">
    <property type="entry name" value="Znf_C2H2_sf"/>
</dbReference>
<dbReference type="Gene3D" id="3.30.160.60">
    <property type="entry name" value="Classic Zinc Finger"/>
    <property type="match status" value="6"/>
</dbReference>
<evidence type="ECO:0000256" key="6">
    <source>
        <dbReference type="ARBA" id="ARBA00023242"/>
    </source>
</evidence>
<dbReference type="SMART" id="SM00355">
    <property type="entry name" value="ZnF_C2H2"/>
    <property type="match status" value="9"/>
</dbReference>
<feature type="region of interest" description="Disordered" evidence="8">
    <location>
        <begin position="77"/>
        <end position="103"/>
    </location>
</feature>
<organism evidence="10 11">
    <name type="scientific">Saccoglossus kowalevskii</name>
    <name type="common">Acorn worm</name>
    <dbReference type="NCBI Taxonomy" id="10224"/>
    <lineage>
        <taxon>Eukaryota</taxon>
        <taxon>Metazoa</taxon>
        <taxon>Hemichordata</taxon>
        <taxon>Enteropneusta</taxon>
        <taxon>Harrimaniidae</taxon>
        <taxon>Saccoglossus</taxon>
    </lineage>
</organism>
<dbReference type="InterPro" id="IPR056438">
    <property type="entry name" value="Znf-C2H2_CTCF"/>
</dbReference>
<protein>
    <submittedName>
        <fullName evidence="11">Zinc finger protein 37-like</fullName>
    </submittedName>
</protein>
<gene>
    <name evidence="11" type="primary">LOC102806712</name>
</gene>
<feature type="compositionally biased region" description="Polar residues" evidence="8">
    <location>
        <begin position="141"/>
        <end position="160"/>
    </location>
</feature>
<feature type="domain" description="C2H2-type" evidence="9">
    <location>
        <begin position="407"/>
        <end position="435"/>
    </location>
</feature>
<evidence type="ECO:0000256" key="1">
    <source>
        <dbReference type="ARBA" id="ARBA00004123"/>
    </source>
</evidence>
<evidence type="ECO:0000256" key="3">
    <source>
        <dbReference type="ARBA" id="ARBA00022737"/>
    </source>
</evidence>
<evidence type="ECO:0000256" key="7">
    <source>
        <dbReference type="PROSITE-ProRule" id="PRU00042"/>
    </source>
</evidence>
<dbReference type="InterPro" id="IPR013087">
    <property type="entry name" value="Znf_C2H2_type"/>
</dbReference>
<keyword evidence="2" id="KW-0479">Metal-binding</keyword>
<feature type="compositionally biased region" description="Acidic residues" evidence="8">
    <location>
        <begin position="170"/>
        <end position="179"/>
    </location>
</feature>
<dbReference type="GeneID" id="102806712"/>
<feature type="domain" description="C2H2-type" evidence="9">
    <location>
        <begin position="379"/>
        <end position="406"/>
    </location>
</feature>
<feature type="domain" description="C2H2-type" evidence="9">
    <location>
        <begin position="292"/>
        <end position="320"/>
    </location>
</feature>
<reference evidence="11" key="1">
    <citation type="submission" date="2025-08" db="UniProtKB">
        <authorList>
            <consortium name="RefSeq"/>
        </authorList>
    </citation>
    <scope>IDENTIFICATION</scope>
    <source>
        <tissue evidence="11">Testes</tissue>
    </source>
</reference>
<accession>A0ABM0MHW0</accession>
<keyword evidence="6" id="KW-0539">Nucleus</keyword>
<proteinExistence type="predicted"/>
<dbReference type="PROSITE" id="PS50157">
    <property type="entry name" value="ZINC_FINGER_C2H2_2"/>
    <property type="match status" value="7"/>
</dbReference>
<dbReference type="Proteomes" id="UP000694865">
    <property type="component" value="Unplaced"/>
</dbReference>
<feature type="domain" description="C2H2-type" evidence="9">
    <location>
        <begin position="348"/>
        <end position="377"/>
    </location>
</feature>
<feature type="domain" description="C2H2-type" evidence="9">
    <location>
        <begin position="263"/>
        <end position="291"/>
    </location>
</feature>
<feature type="region of interest" description="Disordered" evidence="8">
    <location>
        <begin position="14"/>
        <end position="33"/>
    </location>
</feature>
<feature type="domain" description="C2H2-type" evidence="9">
    <location>
        <begin position="464"/>
        <end position="491"/>
    </location>
</feature>
<dbReference type="SMART" id="SM00451">
    <property type="entry name" value="ZnF_U1"/>
    <property type="match status" value="1"/>
</dbReference>
<dbReference type="SUPFAM" id="SSF57667">
    <property type="entry name" value="beta-beta-alpha zinc fingers"/>
    <property type="match status" value="4"/>
</dbReference>
<feature type="region of interest" description="Disordered" evidence="8">
    <location>
        <begin position="138"/>
        <end position="180"/>
    </location>
</feature>
<dbReference type="PANTHER" id="PTHR24379">
    <property type="entry name" value="KRAB AND ZINC FINGER DOMAIN-CONTAINING"/>
    <property type="match status" value="1"/>
</dbReference>
<dbReference type="Pfam" id="PF23611">
    <property type="entry name" value="zf-C2H2_16"/>
    <property type="match status" value="1"/>
</dbReference>
<evidence type="ECO:0000256" key="2">
    <source>
        <dbReference type="ARBA" id="ARBA00022723"/>
    </source>
</evidence>
<keyword evidence="3" id="KW-0677">Repeat</keyword>
<sequence length="688" mass="77420">MAATTPTYVEVTIPAPVATSPQQQQQQDHHQRQLNDYEAFKEYIEVFLVEVYRCKLCKYNSAVKVNIAEHMKENHFPTYNQAAGNGDQREEHANAESQQQNPVHLGDLTTQQNDAVSLSNALEVLMGLGAECAADAARSAENTMSQPEGEMQHQQGQVQSQDPTVTQEQTDQDDDDDDCEAKQLQTVDTQVLKDVSSQQTTITIVQDPASAHGQLHTASGQTLILSSKHFKKSRKSDAVIPTRESLGISSPFQKKEYIGQRKFQCEKCKMRYKTRDELDKHIQKKHNRTKKFLCEICGEKLSTRASVRHHVRRKHADSKEILSCDKCDYITKFESRLKIHMGKHGSEFQCELCNRTYVSSEKLEAHYKTPMHKNAVNPIICEHCGYRTKKKDNFLVHMRKHTGEKPYKCNMCDYASADGSTLKKHVMAKHSNIRPFKCNLCSFACVDKKGLTIHMRRHTGERPFKCDMCNYAAKRRSALNVHKQTHLKQAEGMVRRAKMPGVVPSQVTIAYDDQDQAYQATTVSFPTQSNVQAHSSQIPIVHHVITQQETEQAVRQATQITHVINQDGTQVQIPSSIAQHVIAQQEAGQTVQIPTSIAQHIVAQQDGSQVQISSSIAQHVIAQQQQQQQQEGVQTVQIPTSIAQHVIAQQDGGVQSVNQAVQIPTCIAQHVITQQETDQSVRAIWQSM</sequence>
<dbReference type="Pfam" id="PF00096">
    <property type="entry name" value="zf-C2H2"/>
    <property type="match status" value="4"/>
</dbReference>
<evidence type="ECO:0000313" key="10">
    <source>
        <dbReference type="Proteomes" id="UP000694865"/>
    </source>
</evidence>
<comment type="subcellular location">
    <subcellularLocation>
        <location evidence="1">Nucleus</location>
    </subcellularLocation>
</comment>
<keyword evidence="4 7" id="KW-0863">Zinc-finger</keyword>
<keyword evidence="5" id="KW-0862">Zinc</keyword>
<evidence type="ECO:0000313" key="11">
    <source>
        <dbReference type="RefSeq" id="XP_006819601.1"/>
    </source>
</evidence>
<keyword evidence="10" id="KW-1185">Reference proteome</keyword>
<feature type="domain" description="C2H2-type" evidence="9">
    <location>
        <begin position="436"/>
        <end position="463"/>
    </location>
</feature>
<evidence type="ECO:0000256" key="4">
    <source>
        <dbReference type="ARBA" id="ARBA00022771"/>
    </source>
</evidence>
<dbReference type="InterPro" id="IPR003604">
    <property type="entry name" value="Matrin/U1-like-C_Znf_C2H2"/>
</dbReference>
<evidence type="ECO:0000256" key="8">
    <source>
        <dbReference type="SAM" id="MobiDB-lite"/>
    </source>
</evidence>
<name>A0ABM0MHW0_SACKO</name>
<dbReference type="PROSITE" id="PS00028">
    <property type="entry name" value="ZINC_FINGER_C2H2_1"/>
    <property type="match status" value="3"/>
</dbReference>
<evidence type="ECO:0000256" key="5">
    <source>
        <dbReference type="ARBA" id="ARBA00022833"/>
    </source>
</evidence>
<evidence type="ECO:0000259" key="9">
    <source>
        <dbReference type="PROSITE" id="PS50157"/>
    </source>
</evidence>